<protein>
    <submittedName>
        <fullName evidence="1">Uncharacterized protein</fullName>
    </submittedName>
</protein>
<keyword evidence="2" id="KW-1185">Reference proteome</keyword>
<name>A0A8J2NR26_9HEXA</name>
<evidence type="ECO:0000313" key="1">
    <source>
        <dbReference type="EMBL" id="CAG7718473.1"/>
    </source>
</evidence>
<comment type="caution">
    <text evidence="1">The sequence shown here is derived from an EMBL/GenBank/DDBJ whole genome shotgun (WGS) entry which is preliminary data.</text>
</comment>
<sequence>MRLFILQINEAYQRLSFPWKMGYSPEEYSWKHIQGLQNLPRISQADVHKRNRDDSHENHRCDGLGTFIHLTGLIATLCSVNRGDE</sequence>
<dbReference type="AlphaFoldDB" id="A0A8J2NR26"/>
<dbReference type="Proteomes" id="UP000708208">
    <property type="component" value="Unassembled WGS sequence"/>
</dbReference>
<reference evidence="1" key="1">
    <citation type="submission" date="2021-06" db="EMBL/GenBank/DDBJ databases">
        <authorList>
            <person name="Hodson N. C."/>
            <person name="Mongue J. A."/>
            <person name="Jaron S. K."/>
        </authorList>
    </citation>
    <scope>NUCLEOTIDE SEQUENCE</scope>
</reference>
<organism evidence="1 2">
    <name type="scientific">Allacma fusca</name>
    <dbReference type="NCBI Taxonomy" id="39272"/>
    <lineage>
        <taxon>Eukaryota</taxon>
        <taxon>Metazoa</taxon>
        <taxon>Ecdysozoa</taxon>
        <taxon>Arthropoda</taxon>
        <taxon>Hexapoda</taxon>
        <taxon>Collembola</taxon>
        <taxon>Symphypleona</taxon>
        <taxon>Sminthuridae</taxon>
        <taxon>Allacma</taxon>
    </lineage>
</organism>
<dbReference type="EMBL" id="CAJVCH010053799">
    <property type="protein sequence ID" value="CAG7718473.1"/>
    <property type="molecule type" value="Genomic_DNA"/>
</dbReference>
<gene>
    <name evidence="1" type="ORF">AFUS01_LOCUS7864</name>
</gene>
<proteinExistence type="predicted"/>
<accession>A0A8J2NR26</accession>
<evidence type="ECO:0000313" key="2">
    <source>
        <dbReference type="Proteomes" id="UP000708208"/>
    </source>
</evidence>